<dbReference type="AlphaFoldDB" id="A0A0S7XPP5"/>
<dbReference type="Pfam" id="PF21748">
    <property type="entry name" value="UPF0150"/>
    <property type="match status" value="1"/>
</dbReference>
<reference evidence="1 2" key="1">
    <citation type="journal article" date="2015" name="Microbiome">
        <title>Genomic resolution of linkages in carbon, nitrogen, and sulfur cycling among widespread estuary sediment bacteria.</title>
        <authorList>
            <person name="Baker B.J."/>
            <person name="Lazar C.S."/>
            <person name="Teske A.P."/>
            <person name="Dick G.J."/>
        </authorList>
    </citation>
    <scope>NUCLEOTIDE SEQUENCE [LARGE SCALE GENOMIC DNA]</scope>
    <source>
        <strain evidence="1">DG_54_3</strain>
    </source>
</reference>
<proteinExistence type="predicted"/>
<evidence type="ECO:0000313" key="1">
    <source>
        <dbReference type="EMBL" id="KPJ63804.1"/>
    </source>
</evidence>
<comment type="caution">
    <text evidence="1">The sequence shown here is derived from an EMBL/GenBank/DDBJ whole genome shotgun (WGS) entry which is preliminary data.</text>
</comment>
<dbReference type="Proteomes" id="UP000051861">
    <property type="component" value="Unassembled WGS sequence"/>
</dbReference>
<dbReference type="SUPFAM" id="SSF143100">
    <property type="entry name" value="TTHA1013/TTHA0281-like"/>
    <property type="match status" value="1"/>
</dbReference>
<accession>A0A0S7XPP5</accession>
<sequence length="75" mass="8714">MLKNYTAKHTKIESGYMGQLVEWPEVITEGKSLEECREMLKDALREMILAYRQQEKEIPVGGTYRTIAHRGIKCL</sequence>
<evidence type="ECO:0008006" key="3">
    <source>
        <dbReference type="Google" id="ProtNLM"/>
    </source>
</evidence>
<gene>
    <name evidence="1" type="ORF">AMJ44_13925</name>
</gene>
<dbReference type="Gene3D" id="3.30.160.250">
    <property type="match status" value="1"/>
</dbReference>
<organism evidence="1 2">
    <name type="scientific">candidate division WOR-1 bacterium DG_54_3</name>
    <dbReference type="NCBI Taxonomy" id="1703775"/>
    <lineage>
        <taxon>Bacteria</taxon>
        <taxon>Bacillati</taxon>
        <taxon>Saganbacteria</taxon>
    </lineage>
</organism>
<evidence type="ECO:0000313" key="2">
    <source>
        <dbReference type="Proteomes" id="UP000051861"/>
    </source>
</evidence>
<protein>
    <recommendedName>
        <fullName evidence="3">Type II toxin-antitoxin system HicB family antitoxin</fullName>
    </recommendedName>
</protein>
<dbReference type="PATRIC" id="fig|1703775.3.peg.2135"/>
<dbReference type="InterPro" id="IPR049389">
    <property type="entry name" value="TTHA0281-like"/>
</dbReference>
<dbReference type="EMBL" id="LIZX01000218">
    <property type="protein sequence ID" value="KPJ63804.1"/>
    <property type="molecule type" value="Genomic_DNA"/>
</dbReference>
<name>A0A0S7XPP5_UNCSA</name>
<dbReference type="InterPro" id="IPR035069">
    <property type="entry name" value="TTHA1013/TTHA0281-like"/>
</dbReference>